<dbReference type="InterPro" id="IPR019931">
    <property type="entry name" value="LPXTG_anchor"/>
</dbReference>
<dbReference type="PROSITE" id="PS50847">
    <property type="entry name" value="GRAM_POS_ANCHORING"/>
    <property type="match status" value="1"/>
</dbReference>
<evidence type="ECO:0000256" key="3">
    <source>
        <dbReference type="ARBA" id="ARBA00022729"/>
    </source>
</evidence>
<keyword evidence="9" id="KW-1185">Reference proteome</keyword>
<dbReference type="AlphaFoldDB" id="A0A918ULQ0"/>
<accession>A0A918ULQ0</accession>
<keyword evidence="2" id="KW-0964">Secreted</keyword>
<keyword evidence="3" id="KW-0732">Signal</keyword>
<dbReference type="Proteomes" id="UP000630936">
    <property type="component" value="Unassembled WGS sequence"/>
</dbReference>
<dbReference type="NCBIfam" id="TIGR01167">
    <property type="entry name" value="LPXTG_anchor"/>
    <property type="match status" value="1"/>
</dbReference>
<evidence type="ECO:0000313" key="8">
    <source>
        <dbReference type="EMBL" id="GGZ19384.1"/>
    </source>
</evidence>
<name>A0A918ULQ0_9ACTN</name>
<feature type="domain" description="Gram-positive cocci surface proteins LPxTG" evidence="7">
    <location>
        <begin position="366"/>
        <end position="411"/>
    </location>
</feature>
<keyword evidence="6" id="KW-1133">Transmembrane helix</keyword>
<feature type="region of interest" description="Disordered" evidence="5">
    <location>
        <begin position="302"/>
        <end position="364"/>
    </location>
</feature>
<reference evidence="8" key="1">
    <citation type="journal article" date="2014" name="Int. J. Syst. Evol. Microbiol.">
        <title>Complete genome sequence of Corynebacterium casei LMG S-19264T (=DSM 44701T), isolated from a smear-ripened cheese.</title>
        <authorList>
            <consortium name="US DOE Joint Genome Institute (JGI-PGF)"/>
            <person name="Walter F."/>
            <person name="Albersmeier A."/>
            <person name="Kalinowski J."/>
            <person name="Ruckert C."/>
        </authorList>
    </citation>
    <scope>NUCLEOTIDE SEQUENCE</scope>
    <source>
        <strain evidence="8">JCM 4988</strain>
    </source>
</reference>
<evidence type="ECO:0000313" key="9">
    <source>
        <dbReference type="Proteomes" id="UP000630936"/>
    </source>
</evidence>
<feature type="region of interest" description="Disordered" evidence="5">
    <location>
        <begin position="64"/>
        <end position="160"/>
    </location>
</feature>
<evidence type="ECO:0000256" key="1">
    <source>
        <dbReference type="ARBA" id="ARBA00022512"/>
    </source>
</evidence>
<feature type="compositionally biased region" description="Low complexity" evidence="5">
    <location>
        <begin position="64"/>
        <end position="126"/>
    </location>
</feature>
<keyword evidence="1" id="KW-0134">Cell wall</keyword>
<evidence type="ECO:0000256" key="5">
    <source>
        <dbReference type="SAM" id="MobiDB-lite"/>
    </source>
</evidence>
<keyword evidence="6" id="KW-0472">Membrane</keyword>
<evidence type="ECO:0000256" key="2">
    <source>
        <dbReference type="ARBA" id="ARBA00022525"/>
    </source>
</evidence>
<keyword evidence="4" id="KW-0572">Peptidoglycan-anchor</keyword>
<evidence type="ECO:0000256" key="6">
    <source>
        <dbReference type="SAM" id="Phobius"/>
    </source>
</evidence>
<gene>
    <name evidence="8" type="ORF">GCM10010387_10170</name>
</gene>
<evidence type="ECO:0000256" key="4">
    <source>
        <dbReference type="ARBA" id="ARBA00023088"/>
    </source>
</evidence>
<evidence type="ECO:0000259" key="7">
    <source>
        <dbReference type="PROSITE" id="PS50847"/>
    </source>
</evidence>
<feature type="transmembrane region" description="Helical" evidence="6">
    <location>
        <begin position="380"/>
        <end position="402"/>
    </location>
</feature>
<comment type="caution">
    <text evidence="8">The sequence shown here is derived from an EMBL/GenBank/DDBJ whole genome shotgun (WGS) entry which is preliminary data.</text>
</comment>
<feature type="compositionally biased region" description="Gly residues" evidence="5">
    <location>
        <begin position="323"/>
        <end position="346"/>
    </location>
</feature>
<organism evidence="8 9">
    <name type="scientific">Streptomyces inusitatus</name>
    <dbReference type="NCBI Taxonomy" id="68221"/>
    <lineage>
        <taxon>Bacteria</taxon>
        <taxon>Bacillati</taxon>
        <taxon>Actinomycetota</taxon>
        <taxon>Actinomycetes</taxon>
        <taxon>Kitasatosporales</taxon>
        <taxon>Streptomycetaceae</taxon>
        <taxon>Streptomyces</taxon>
    </lineage>
</organism>
<protein>
    <recommendedName>
        <fullName evidence="7">Gram-positive cocci surface proteins LPxTG domain-containing protein</fullName>
    </recommendedName>
</protein>
<reference evidence="8" key="2">
    <citation type="submission" date="2020-09" db="EMBL/GenBank/DDBJ databases">
        <authorList>
            <person name="Sun Q."/>
            <person name="Ohkuma M."/>
        </authorList>
    </citation>
    <scope>NUCLEOTIDE SEQUENCE</scope>
    <source>
        <strain evidence="8">JCM 4988</strain>
    </source>
</reference>
<sequence>MYPKGLIRAPPPREALQIRCRARPRGTPDHAEVFMKLRRALTVAATAAVLAPATFLAAPTAAFATGPSSPTPSASTTGSTPAPDRSAPAPDATSSAPATPESDPADAVAPSGTAAGPDAPTAPGSSDAVGRTPGKAPVAPSPDTSMSANPPKEEEGEVCDTVVESSKAIDTELRGLPTKVVAGSGWIDLSYRLTNRSEQTRTGISAYAEIYTTDAQYESSSRYVTLQWQVDGKWQTIDMEFGYFGTAGTLKPGEYSEVKMRLKVDAKAEPGAGTAFSGGWYTETTESGLSCESGGHKRYNFEVLAPGSKPGEVDESEGEKPGENGGTGGTGGTGESDGEGGKGGTGDELVDRPVAKPAPQGGLAELPVTGRLAETGSNSALPTVGVVGGIAVLAGAGVLFALKRRRDNTTA</sequence>
<keyword evidence="6" id="KW-0812">Transmembrane</keyword>
<proteinExistence type="predicted"/>
<dbReference type="EMBL" id="BMWG01000002">
    <property type="protein sequence ID" value="GGZ19384.1"/>
    <property type="molecule type" value="Genomic_DNA"/>
</dbReference>